<reference evidence="1 2" key="1">
    <citation type="journal article" date="2024" name="J Genomics">
        <title>Draft genome sequencing and assembly of Favolaschia claudopus CIRM-BRFM 2984 isolated from oak limbs.</title>
        <authorList>
            <person name="Navarro D."/>
            <person name="Drula E."/>
            <person name="Chaduli D."/>
            <person name="Cazenave R."/>
            <person name="Ahrendt S."/>
            <person name="Wang J."/>
            <person name="Lipzen A."/>
            <person name="Daum C."/>
            <person name="Barry K."/>
            <person name="Grigoriev I.V."/>
            <person name="Favel A."/>
            <person name="Rosso M.N."/>
            <person name="Martin F."/>
        </authorList>
    </citation>
    <scope>NUCLEOTIDE SEQUENCE [LARGE SCALE GENOMIC DNA]</scope>
    <source>
        <strain evidence="1 2">CIRM-BRFM 2984</strain>
    </source>
</reference>
<comment type="caution">
    <text evidence="1">The sequence shown here is derived from an EMBL/GenBank/DDBJ whole genome shotgun (WGS) entry which is preliminary data.</text>
</comment>
<dbReference type="AlphaFoldDB" id="A0AAW0CHN6"/>
<dbReference type="Proteomes" id="UP001362999">
    <property type="component" value="Unassembled WGS sequence"/>
</dbReference>
<protein>
    <recommendedName>
        <fullName evidence="3">F-box domain-containing protein</fullName>
    </recommendedName>
</protein>
<organism evidence="1 2">
    <name type="scientific">Favolaschia claudopus</name>
    <dbReference type="NCBI Taxonomy" id="2862362"/>
    <lineage>
        <taxon>Eukaryota</taxon>
        <taxon>Fungi</taxon>
        <taxon>Dikarya</taxon>
        <taxon>Basidiomycota</taxon>
        <taxon>Agaricomycotina</taxon>
        <taxon>Agaricomycetes</taxon>
        <taxon>Agaricomycetidae</taxon>
        <taxon>Agaricales</taxon>
        <taxon>Marasmiineae</taxon>
        <taxon>Mycenaceae</taxon>
        <taxon>Favolaschia</taxon>
    </lineage>
</organism>
<gene>
    <name evidence="1" type="ORF">R3P38DRAFT_2517100</name>
</gene>
<keyword evidence="2" id="KW-1185">Reference proteome</keyword>
<accession>A0AAW0CHN6</accession>
<evidence type="ECO:0000313" key="1">
    <source>
        <dbReference type="EMBL" id="KAK7037137.1"/>
    </source>
</evidence>
<dbReference type="EMBL" id="JAWWNJ010000018">
    <property type="protein sequence ID" value="KAK7037137.1"/>
    <property type="molecule type" value="Genomic_DNA"/>
</dbReference>
<evidence type="ECO:0008006" key="3">
    <source>
        <dbReference type="Google" id="ProtNLM"/>
    </source>
</evidence>
<sequence length="196" mass="21793">MLVVATLEDLTPDIVIQVLALCGVHATLSFSRASKALRVIAMTKQLWLKILDNLAFNGLLDLPPIDRLNISTDALILLVQRGVAGPAFWLSSFPPNRPERQLTFLEIVDLHLFGGGQYARICNVNSLKIYHVGTGHEIFSYPMDHEHILWSTELLAGGQTLRVFLIPATSPSSDWLTVQEVDLQTDQVKEVFSSVF</sequence>
<name>A0AAW0CHN6_9AGAR</name>
<evidence type="ECO:0000313" key="2">
    <source>
        <dbReference type="Proteomes" id="UP001362999"/>
    </source>
</evidence>
<proteinExistence type="predicted"/>